<dbReference type="PRINTS" id="PR00792">
    <property type="entry name" value="PEPSIN"/>
</dbReference>
<evidence type="ECO:0000256" key="2">
    <source>
        <dbReference type="ARBA" id="ARBA00022670"/>
    </source>
</evidence>
<gene>
    <name evidence="6" type="ORF">Lalb_Chr06g0168511</name>
</gene>
<dbReference type="GO" id="GO:0004190">
    <property type="term" value="F:aspartic-type endopeptidase activity"/>
    <property type="evidence" value="ECO:0007669"/>
    <property type="project" value="UniProtKB-KW"/>
</dbReference>
<keyword evidence="4" id="KW-0378">Hydrolase</keyword>
<proteinExistence type="inferred from homology"/>
<dbReference type="PROSITE" id="PS51767">
    <property type="entry name" value="PEPTIDASE_A1"/>
    <property type="match status" value="1"/>
</dbReference>
<dbReference type="FunFam" id="2.40.70.10:FF:000028">
    <property type="entry name" value="Eukaryotic aspartyl protease family protein"/>
    <property type="match status" value="1"/>
</dbReference>
<dbReference type="EMBL" id="WOCE01000006">
    <property type="protein sequence ID" value="KAE9612015.1"/>
    <property type="molecule type" value="Genomic_DNA"/>
</dbReference>
<reference evidence="7" key="1">
    <citation type="journal article" date="2020" name="Nat. Commun.">
        <title>Genome sequence of the cluster root forming white lupin.</title>
        <authorList>
            <person name="Hufnagel B."/>
            <person name="Marques A."/>
            <person name="Soriano A."/>
            <person name="Marques L."/>
            <person name="Divol F."/>
            <person name="Doumas P."/>
            <person name="Sallet E."/>
            <person name="Mancinotti D."/>
            <person name="Carrere S."/>
            <person name="Marande W."/>
            <person name="Arribat S."/>
            <person name="Keller J."/>
            <person name="Huneau C."/>
            <person name="Blein T."/>
            <person name="Aime D."/>
            <person name="Laguerre M."/>
            <person name="Taylor J."/>
            <person name="Schubert V."/>
            <person name="Nelson M."/>
            <person name="Geu-Flores F."/>
            <person name="Crespi M."/>
            <person name="Gallardo-Guerrero K."/>
            <person name="Delaux P.-M."/>
            <person name="Salse J."/>
            <person name="Berges H."/>
            <person name="Guyot R."/>
            <person name="Gouzy J."/>
            <person name="Peret B."/>
        </authorList>
    </citation>
    <scope>NUCLEOTIDE SEQUENCE [LARGE SCALE GENOMIC DNA]</scope>
    <source>
        <strain evidence="7">cv. Amiga</strain>
    </source>
</reference>
<evidence type="ECO:0000256" key="3">
    <source>
        <dbReference type="ARBA" id="ARBA00022750"/>
    </source>
</evidence>
<dbReference type="Proteomes" id="UP000447434">
    <property type="component" value="Chromosome 6"/>
</dbReference>
<dbReference type="CDD" id="cd05476">
    <property type="entry name" value="pepsin_A_like_plant"/>
    <property type="match status" value="1"/>
</dbReference>
<dbReference type="SUPFAM" id="SSF50630">
    <property type="entry name" value="Acid proteases"/>
    <property type="match status" value="1"/>
</dbReference>
<dbReference type="Pfam" id="PF14543">
    <property type="entry name" value="TAXi_N"/>
    <property type="match status" value="1"/>
</dbReference>
<dbReference type="InterPro" id="IPR034161">
    <property type="entry name" value="Pepsin-like_plant"/>
</dbReference>
<dbReference type="InterPro" id="IPR032799">
    <property type="entry name" value="TAXi_C"/>
</dbReference>
<dbReference type="GO" id="GO:0006508">
    <property type="term" value="P:proteolysis"/>
    <property type="evidence" value="ECO:0007669"/>
    <property type="project" value="UniProtKB-KW"/>
</dbReference>
<keyword evidence="7" id="KW-1185">Reference proteome</keyword>
<sequence length="488" mass="53691">MMDLKSLVLLVATILVVEICLTITANANLVFQVERHRNRKWNLSLSEIISHDVRRRGRFLSSVDFNLGGNGLPTVNGMYFTKIGIGSPPKEYYVQVDTGSDLLWVNCANCIKCPRRSSFGMKLTLYDPEDSKTSDLVYCDQEFCTSTYDGPLPDCKRNIRCLYSIAYGDGSETTGYYVKDYLTFNRVDGDLHTAPQNSSIVFGCGAVQSGTLGSSSEQALDGILGFGQANSSVLSQLSASGKVKKIFSHCLDNIRGGGIFAIGEVVEPKVKTTPLVPKMAHYNVILKDIEVNGDVLELPTDIFDSGNGKGTIIDSGTTLAYLPSMVYDQILKKVLAQQPGLQLYIIDQQYTCFQYTGNVDSGFPVVKFHFEDSLSLEVYPHDYLFENKDAGIWCVGWQKNVEQTKDGRDMTLLGDLVLSNKLVVYDLENMAIGWTDYDCSSSIKVKDASTGVIHTVGAHNISSASTFLIGRMLTLFLLLSAIINSLTN</sequence>
<evidence type="ECO:0000256" key="1">
    <source>
        <dbReference type="ARBA" id="ARBA00007447"/>
    </source>
</evidence>
<evidence type="ECO:0000256" key="4">
    <source>
        <dbReference type="ARBA" id="ARBA00022801"/>
    </source>
</evidence>
<dbReference type="AlphaFoldDB" id="A0A6A5N5I6"/>
<dbReference type="PANTHER" id="PTHR13683:SF768">
    <property type="entry name" value="EUKARYOTIC ASPARTYL PROTEASE FAMILY PROTEIN"/>
    <property type="match status" value="1"/>
</dbReference>
<evidence type="ECO:0000256" key="5">
    <source>
        <dbReference type="ARBA" id="ARBA00023180"/>
    </source>
</evidence>
<dbReference type="InterPro" id="IPR033121">
    <property type="entry name" value="PEPTIDASE_A1"/>
</dbReference>
<dbReference type="OrthoDB" id="2747330at2759"/>
<dbReference type="Pfam" id="PF14541">
    <property type="entry name" value="TAXi_C"/>
    <property type="match status" value="1"/>
</dbReference>
<dbReference type="InterPro" id="IPR021109">
    <property type="entry name" value="Peptidase_aspartic_dom_sf"/>
</dbReference>
<name>A0A6A5N5I6_LUPAL</name>
<protein>
    <submittedName>
        <fullName evidence="6">Putative nepenthesin</fullName>
    </submittedName>
</protein>
<accession>A0A6A5N5I6</accession>
<organism evidence="6 7">
    <name type="scientific">Lupinus albus</name>
    <name type="common">White lupine</name>
    <name type="synonym">Lupinus termis</name>
    <dbReference type="NCBI Taxonomy" id="3870"/>
    <lineage>
        <taxon>Eukaryota</taxon>
        <taxon>Viridiplantae</taxon>
        <taxon>Streptophyta</taxon>
        <taxon>Embryophyta</taxon>
        <taxon>Tracheophyta</taxon>
        <taxon>Spermatophyta</taxon>
        <taxon>Magnoliopsida</taxon>
        <taxon>eudicotyledons</taxon>
        <taxon>Gunneridae</taxon>
        <taxon>Pentapetalae</taxon>
        <taxon>rosids</taxon>
        <taxon>fabids</taxon>
        <taxon>Fabales</taxon>
        <taxon>Fabaceae</taxon>
        <taxon>Papilionoideae</taxon>
        <taxon>50 kb inversion clade</taxon>
        <taxon>genistoids sensu lato</taxon>
        <taxon>core genistoids</taxon>
        <taxon>Genisteae</taxon>
        <taxon>Lupinus</taxon>
    </lineage>
</organism>
<evidence type="ECO:0000313" key="6">
    <source>
        <dbReference type="EMBL" id="KAE9612015.1"/>
    </source>
</evidence>
<dbReference type="InterPro" id="IPR001461">
    <property type="entry name" value="Aspartic_peptidase_A1"/>
</dbReference>
<dbReference type="InterPro" id="IPR032861">
    <property type="entry name" value="TAXi_N"/>
</dbReference>
<keyword evidence="3" id="KW-0064">Aspartyl protease</keyword>
<keyword evidence="2" id="KW-0645">Protease</keyword>
<keyword evidence="5" id="KW-0325">Glycoprotein</keyword>
<comment type="similarity">
    <text evidence="1">Belongs to the peptidase A1 family.</text>
</comment>
<dbReference type="PANTHER" id="PTHR13683">
    <property type="entry name" value="ASPARTYL PROTEASES"/>
    <property type="match status" value="1"/>
</dbReference>
<comment type="caution">
    <text evidence="6">The sequence shown here is derived from an EMBL/GenBank/DDBJ whole genome shotgun (WGS) entry which is preliminary data.</text>
</comment>
<evidence type="ECO:0000313" key="7">
    <source>
        <dbReference type="Proteomes" id="UP000447434"/>
    </source>
</evidence>
<dbReference type="Gene3D" id="2.40.70.10">
    <property type="entry name" value="Acid Proteases"/>
    <property type="match status" value="2"/>
</dbReference>
<dbReference type="FunFam" id="2.40.70.10:FF:000056">
    <property type="entry name" value="Eukaryotic aspartyl protease family protein"/>
    <property type="match status" value="1"/>
</dbReference>